<evidence type="ECO:0000313" key="2">
    <source>
        <dbReference type="Proteomes" id="UP000663844"/>
    </source>
</evidence>
<reference evidence="1" key="1">
    <citation type="submission" date="2021-02" db="EMBL/GenBank/DDBJ databases">
        <authorList>
            <person name="Nowell W R."/>
        </authorList>
    </citation>
    <scope>NUCLEOTIDE SEQUENCE</scope>
</reference>
<accession>A0A820JP58</accession>
<dbReference type="AlphaFoldDB" id="A0A820JP58"/>
<organism evidence="1 2">
    <name type="scientific">Adineta steineri</name>
    <dbReference type="NCBI Taxonomy" id="433720"/>
    <lineage>
        <taxon>Eukaryota</taxon>
        <taxon>Metazoa</taxon>
        <taxon>Spiralia</taxon>
        <taxon>Gnathifera</taxon>
        <taxon>Rotifera</taxon>
        <taxon>Eurotatoria</taxon>
        <taxon>Bdelloidea</taxon>
        <taxon>Adinetida</taxon>
        <taxon>Adinetidae</taxon>
        <taxon>Adineta</taxon>
    </lineage>
</organism>
<comment type="caution">
    <text evidence="1">The sequence shown here is derived from an EMBL/GenBank/DDBJ whole genome shotgun (WGS) entry which is preliminary data.</text>
</comment>
<protein>
    <submittedName>
        <fullName evidence="1">Uncharacterized protein</fullName>
    </submittedName>
</protein>
<dbReference type="Proteomes" id="UP000663844">
    <property type="component" value="Unassembled WGS sequence"/>
</dbReference>
<sequence>MNKQNLNNSSSKDYALAHSFSRRQMTMMNSYLDSPITVESSSKSTSSTITDPHCTHCGKYYCQIDFIFSWLSRYGKTNDQQYVIDQRIQEIISKRLPTSDPQNVCEQRLLHWYNSTKIKLGNESISFPTSIIKSSVNKA</sequence>
<evidence type="ECO:0000313" key="1">
    <source>
        <dbReference type="EMBL" id="CAF4330435.1"/>
    </source>
</evidence>
<gene>
    <name evidence="1" type="ORF">OXD698_LOCUS47663</name>
</gene>
<name>A0A820JP58_9BILA</name>
<proteinExistence type="predicted"/>
<dbReference type="EMBL" id="CAJOAZ010018850">
    <property type="protein sequence ID" value="CAF4330435.1"/>
    <property type="molecule type" value="Genomic_DNA"/>
</dbReference>